<feature type="transmembrane region" description="Helical" evidence="1">
    <location>
        <begin position="296"/>
        <end position="318"/>
    </location>
</feature>
<feature type="transmembrane region" description="Helical" evidence="1">
    <location>
        <begin position="93"/>
        <end position="117"/>
    </location>
</feature>
<feature type="transmembrane region" description="Helical" evidence="1">
    <location>
        <begin position="144"/>
        <end position="166"/>
    </location>
</feature>
<comment type="caution">
    <text evidence="2">The sequence shown here is derived from an EMBL/GenBank/DDBJ whole genome shotgun (WGS) entry which is preliminary data.</text>
</comment>
<sequence>MLALRLARGSEPATLARRLLLAGATAGVGFLLLGALAGAAAHPGDGRLGALRLLWCAVPLAFTAQLAVAVARADPAGLPRSGLHAAGLGRTRLPLLAALSTAVAGLVGSVLALLVFLQLRGDLSRLPFDGAAVGPLNGGGSLPLGAAMTLLAVAPATAAGASALAVRGAGAPMPAPAGLPWGTAMIAGGLALGTLAGEPAAEPGRGWLPLPEPLDTVPFGVVGGWLLIGVGVVLAAPALSYLCGRALAFGQPSALRLLAGRGLADEARRLGRPVGALTVAVAAVLAAERLGALGEFGFFGALGTAVVLVAAAGSVVTVTEQLRGERSEALAALARVGTPRRTLRAAAALRGAALAAVFAPLSWCVAELLLLAAGA</sequence>
<dbReference type="AlphaFoldDB" id="A0A5C4UV88"/>
<keyword evidence="1" id="KW-1133">Transmembrane helix</keyword>
<gene>
    <name evidence="2" type="ORF">FH715_21330</name>
</gene>
<feature type="transmembrane region" description="Helical" evidence="1">
    <location>
        <begin position="270"/>
        <end position="290"/>
    </location>
</feature>
<accession>A0A5C4UV88</accession>
<feature type="transmembrane region" description="Helical" evidence="1">
    <location>
        <begin position="51"/>
        <end position="72"/>
    </location>
</feature>
<feature type="transmembrane region" description="Helical" evidence="1">
    <location>
        <begin position="351"/>
        <end position="373"/>
    </location>
</feature>
<name>A0A5C4UV88_9ACTN</name>
<dbReference type="OrthoDB" id="4216285at2"/>
<feature type="transmembrane region" description="Helical" evidence="1">
    <location>
        <begin position="217"/>
        <end position="249"/>
    </location>
</feature>
<evidence type="ECO:0000313" key="3">
    <source>
        <dbReference type="Proteomes" id="UP000311713"/>
    </source>
</evidence>
<evidence type="ECO:0008006" key="4">
    <source>
        <dbReference type="Google" id="ProtNLM"/>
    </source>
</evidence>
<proteinExistence type="predicted"/>
<keyword evidence="3" id="KW-1185">Reference proteome</keyword>
<keyword evidence="1" id="KW-0812">Transmembrane</keyword>
<keyword evidence="1" id="KW-0472">Membrane</keyword>
<reference evidence="2 3" key="1">
    <citation type="submission" date="2019-06" db="EMBL/GenBank/DDBJ databases">
        <title>Draft genome of Streptomyces sedi sp. JCM16909.</title>
        <authorList>
            <person name="Klykleung N."/>
            <person name="Tanasupawat S."/>
            <person name="Kudo T."/>
            <person name="Yuki M."/>
            <person name="Ohkuma M."/>
        </authorList>
    </citation>
    <scope>NUCLEOTIDE SEQUENCE [LARGE SCALE GENOMIC DNA]</scope>
    <source>
        <strain evidence="2 3">JCM 16909</strain>
    </source>
</reference>
<organism evidence="2 3">
    <name type="scientific">Streptomyces sedi</name>
    <dbReference type="NCBI Taxonomy" id="555059"/>
    <lineage>
        <taxon>Bacteria</taxon>
        <taxon>Bacillati</taxon>
        <taxon>Actinomycetota</taxon>
        <taxon>Actinomycetes</taxon>
        <taxon>Kitasatosporales</taxon>
        <taxon>Streptomycetaceae</taxon>
        <taxon>Streptomyces</taxon>
    </lineage>
</organism>
<evidence type="ECO:0000256" key="1">
    <source>
        <dbReference type="SAM" id="Phobius"/>
    </source>
</evidence>
<feature type="transmembrane region" description="Helical" evidence="1">
    <location>
        <begin position="178"/>
        <end position="197"/>
    </location>
</feature>
<dbReference type="EMBL" id="VDGT01000018">
    <property type="protein sequence ID" value="TNM27243.1"/>
    <property type="molecule type" value="Genomic_DNA"/>
</dbReference>
<dbReference type="Proteomes" id="UP000311713">
    <property type="component" value="Unassembled WGS sequence"/>
</dbReference>
<evidence type="ECO:0000313" key="2">
    <source>
        <dbReference type="EMBL" id="TNM27243.1"/>
    </source>
</evidence>
<dbReference type="RefSeq" id="WP_139647785.1">
    <property type="nucleotide sequence ID" value="NZ_VDGT01000018.1"/>
</dbReference>
<protein>
    <recommendedName>
        <fullName evidence="4">ABC transporter permease</fullName>
    </recommendedName>
</protein>